<dbReference type="FunFam" id="3.40.50.300:FF:000127">
    <property type="entry name" value="Ribose import ATP-binding protein RbsA"/>
    <property type="match status" value="1"/>
</dbReference>
<evidence type="ECO:0000256" key="4">
    <source>
        <dbReference type="ARBA" id="ARBA00022597"/>
    </source>
</evidence>
<dbReference type="CDD" id="cd03216">
    <property type="entry name" value="ABC_Carb_Monos_I"/>
    <property type="match status" value="1"/>
</dbReference>
<dbReference type="GO" id="GO:0005886">
    <property type="term" value="C:plasma membrane"/>
    <property type="evidence" value="ECO:0007669"/>
    <property type="project" value="UniProtKB-SubCell"/>
</dbReference>
<dbReference type="SMART" id="SM00382">
    <property type="entry name" value="AAA"/>
    <property type="match status" value="2"/>
</dbReference>
<reference evidence="11 12" key="2">
    <citation type="journal article" date="2010" name="Stand. Genomic Sci.">
        <title>Complete genome sequence of Sebaldella termitidis type strain (NCTC 11300).</title>
        <authorList>
            <person name="Harmon-Smith M."/>
            <person name="Celia L."/>
            <person name="Chertkov O."/>
            <person name="Lapidus A."/>
            <person name="Copeland A."/>
            <person name="Glavina Del Rio T."/>
            <person name="Nolan M."/>
            <person name="Lucas S."/>
            <person name="Tice H."/>
            <person name="Cheng J.F."/>
            <person name="Han C."/>
            <person name="Detter J.C."/>
            <person name="Bruce D."/>
            <person name="Goodwin L."/>
            <person name="Pitluck S."/>
            <person name="Pati A."/>
            <person name="Liolios K."/>
            <person name="Ivanova N."/>
            <person name="Mavromatis K."/>
            <person name="Mikhailova N."/>
            <person name="Chen A."/>
            <person name="Palaniappan K."/>
            <person name="Land M."/>
            <person name="Hauser L."/>
            <person name="Chang Y.J."/>
            <person name="Jeffries C.D."/>
            <person name="Brettin T."/>
            <person name="Goker M."/>
            <person name="Beck B."/>
            <person name="Bristow J."/>
            <person name="Eisen J.A."/>
            <person name="Markowitz V."/>
            <person name="Hugenholtz P."/>
            <person name="Kyrpides N.C."/>
            <person name="Klenk H.P."/>
            <person name="Chen F."/>
        </authorList>
    </citation>
    <scope>NUCLEOTIDE SEQUENCE [LARGE SCALE GENOMIC DNA]</scope>
    <source>
        <strain evidence="12">ATCC 33386 / NCTC 11300</strain>
    </source>
</reference>
<name>D1AQM9_SEBTE</name>
<gene>
    <name evidence="11" type="ordered locus">Sterm_3450</name>
</gene>
<dbReference type="InterPro" id="IPR027417">
    <property type="entry name" value="P-loop_NTPase"/>
</dbReference>
<dbReference type="GO" id="GO:0005524">
    <property type="term" value="F:ATP binding"/>
    <property type="evidence" value="ECO:0007669"/>
    <property type="project" value="UniProtKB-KW"/>
</dbReference>
<feature type="domain" description="ABC transporter" evidence="10">
    <location>
        <begin position="254"/>
        <end position="494"/>
    </location>
</feature>
<dbReference type="InterPro" id="IPR003593">
    <property type="entry name" value="AAA+_ATPase"/>
</dbReference>
<dbReference type="HOGENOM" id="CLU_000604_92_3_0"/>
<evidence type="ECO:0000256" key="9">
    <source>
        <dbReference type="ARBA" id="ARBA00023136"/>
    </source>
</evidence>
<keyword evidence="3" id="KW-1003">Cell membrane</keyword>
<keyword evidence="4" id="KW-0762">Sugar transport</keyword>
<evidence type="ECO:0000256" key="2">
    <source>
        <dbReference type="ARBA" id="ARBA00022448"/>
    </source>
</evidence>
<dbReference type="SUPFAM" id="SSF52540">
    <property type="entry name" value="P-loop containing nucleoside triphosphate hydrolases"/>
    <property type="match status" value="2"/>
</dbReference>
<dbReference type="PROSITE" id="PS50893">
    <property type="entry name" value="ABC_TRANSPORTER_2"/>
    <property type="match status" value="2"/>
</dbReference>
<dbReference type="eggNOG" id="COG1129">
    <property type="taxonomic scope" value="Bacteria"/>
</dbReference>
<dbReference type="STRING" id="526218.Sterm_3450"/>
<dbReference type="CDD" id="cd03215">
    <property type="entry name" value="ABC_Carb_Monos_II"/>
    <property type="match status" value="1"/>
</dbReference>
<dbReference type="InterPro" id="IPR003439">
    <property type="entry name" value="ABC_transporter-like_ATP-bd"/>
</dbReference>
<dbReference type="PANTHER" id="PTHR43790:SF3">
    <property type="entry name" value="D-ALLOSE IMPORT ATP-BINDING PROTEIN ALSA-RELATED"/>
    <property type="match status" value="1"/>
</dbReference>
<evidence type="ECO:0000259" key="10">
    <source>
        <dbReference type="PROSITE" id="PS50893"/>
    </source>
</evidence>
<dbReference type="InterPro" id="IPR017871">
    <property type="entry name" value="ABC_transporter-like_CS"/>
</dbReference>
<evidence type="ECO:0000256" key="1">
    <source>
        <dbReference type="ARBA" id="ARBA00004202"/>
    </source>
</evidence>
<protein>
    <submittedName>
        <fullName evidence="11">ABC transporter related protein</fullName>
    </submittedName>
</protein>
<evidence type="ECO:0000256" key="6">
    <source>
        <dbReference type="ARBA" id="ARBA00022741"/>
    </source>
</evidence>
<keyword evidence="2" id="KW-0813">Transport</keyword>
<keyword evidence="5" id="KW-0677">Repeat</keyword>
<dbReference type="GO" id="GO:0016887">
    <property type="term" value="F:ATP hydrolysis activity"/>
    <property type="evidence" value="ECO:0007669"/>
    <property type="project" value="InterPro"/>
</dbReference>
<evidence type="ECO:0000256" key="3">
    <source>
        <dbReference type="ARBA" id="ARBA00022475"/>
    </source>
</evidence>
<dbReference type="PANTHER" id="PTHR43790">
    <property type="entry name" value="CARBOHYDRATE TRANSPORT ATP-BINDING PROTEIN MG119-RELATED"/>
    <property type="match status" value="1"/>
</dbReference>
<dbReference type="Proteomes" id="UP000000845">
    <property type="component" value="Chromosome"/>
</dbReference>
<dbReference type="KEGG" id="str:Sterm_3450"/>
<feature type="domain" description="ABC transporter" evidence="10">
    <location>
        <begin position="5"/>
        <end position="241"/>
    </location>
</feature>
<accession>D1AQM9</accession>
<dbReference type="Gene3D" id="3.40.50.300">
    <property type="entry name" value="P-loop containing nucleotide triphosphate hydrolases"/>
    <property type="match status" value="2"/>
</dbReference>
<keyword evidence="12" id="KW-1185">Reference proteome</keyword>
<dbReference type="InterPro" id="IPR050107">
    <property type="entry name" value="ABC_carbohydrate_import_ATPase"/>
</dbReference>
<evidence type="ECO:0000313" key="12">
    <source>
        <dbReference type="Proteomes" id="UP000000845"/>
    </source>
</evidence>
<dbReference type="Pfam" id="PF00005">
    <property type="entry name" value="ABC_tran"/>
    <property type="match status" value="2"/>
</dbReference>
<evidence type="ECO:0000313" key="11">
    <source>
        <dbReference type="EMBL" id="ACZ10289.1"/>
    </source>
</evidence>
<dbReference type="AlphaFoldDB" id="D1AQM9"/>
<dbReference type="EMBL" id="CP001739">
    <property type="protein sequence ID" value="ACZ10289.1"/>
    <property type="molecule type" value="Genomic_DNA"/>
</dbReference>
<keyword evidence="6" id="KW-0547">Nucleotide-binding</keyword>
<evidence type="ECO:0000256" key="8">
    <source>
        <dbReference type="ARBA" id="ARBA00022967"/>
    </source>
</evidence>
<sequence>MEEILKISNLSKSFGKVEVLKDLSFGINKGEVHAILGANGAGKSTLMKIIGGVQKQTAGKLYYKGEETSFNSPSEAQKKGINIIYQELSLIPTMTAVENLFLGREITGNSKFINKKKMIGEFNELCKRLKFDIDPREKVRNLSISKQQMIEIMKVIHQSADIIIMDEPTTSLSENEKLSLFKIIRMLKDEGKTILYISHMLEEIFITCDRISILKDGVYEGTYEVKDMTKDKIISLMIGERKKGADLKKRKSGTEREKILELKSVNKGSILKDINLVLNQGEILGIAGLVGAGRTELAEIIYGKEKFDSGEIFINNEKVLVKSPEAAIKKGIGLIPEDRKNLGLIQKHSVTKNATLIQLDRIISNVFISRKKEKNYINRAIEEMSIKVSDPYAKVSNLSGGNQQKVVVSKWMDMDLKVLIFDEPTKGIDVGAKEDIFKIIDDFADKGMSVIFISSDLEEVERVSDRVVIMKEGKIVKELREDEITIDKINYYSLNG</sequence>
<keyword evidence="8" id="KW-1278">Translocase</keyword>
<keyword evidence="9" id="KW-0472">Membrane</keyword>
<comment type="subcellular location">
    <subcellularLocation>
        <location evidence="1">Cell membrane</location>
        <topology evidence="1">Peripheral membrane protein</topology>
    </subcellularLocation>
</comment>
<proteinExistence type="predicted"/>
<dbReference type="PROSITE" id="PS00211">
    <property type="entry name" value="ABC_TRANSPORTER_1"/>
    <property type="match status" value="1"/>
</dbReference>
<organism evidence="11 12">
    <name type="scientific">Sebaldella termitidis (strain ATCC 33386 / NCTC 11300)</name>
    <dbReference type="NCBI Taxonomy" id="526218"/>
    <lineage>
        <taxon>Bacteria</taxon>
        <taxon>Fusobacteriati</taxon>
        <taxon>Fusobacteriota</taxon>
        <taxon>Fusobacteriia</taxon>
        <taxon>Fusobacteriales</taxon>
        <taxon>Leptotrichiaceae</taxon>
        <taxon>Sebaldella</taxon>
    </lineage>
</organism>
<reference evidence="12" key="1">
    <citation type="submission" date="2009-09" db="EMBL/GenBank/DDBJ databases">
        <title>The complete chromosome of Sebaldella termitidis ATCC 33386.</title>
        <authorList>
            <consortium name="US DOE Joint Genome Institute (JGI-PGF)"/>
            <person name="Lucas S."/>
            <person name="Copeland A."/>
            <person name="Lapidus A."/>
            <person name="Glavina del Rio T."/>
            <person name="Dalin E."/>
            <person name="Tice H."/>
            <person name="Bruce D."/>
            <person name="Goodwin L."/>
            <person name="Pitluck S."/>
            <person name="Kyrpides N."/>
            <person name="Mavromatis K."/>
            <person name="Ivanova N."/>
            <person name="Mikhailova N."/>
            <person name="Sims D."/>
            <person name="Meincke L."/>
            <person name="Brettin T."/>
            <person name="Detter J.C."/>
            <person name="Han C."/>
            <person name="Larimer F."/>
            <person name="Land M."/>
            <person name="Hauser L."/>
            <person name="Markowitz V."/>
            <person name="Cheng J.F."/>
            <person name="Hugenholtz P."/>
            <person name="Woyke T."/>
            <person name="Wu D."/>
            <person name="Eisen J.A."/>
        </authorList>
    </citation>
    <scope>NUCLEOTIDE SEQUENCE [LARGE SCALE GENOMIC DNA]</scope>
    <source>
        <strain evidence="12">ATCC 33386 / NCTC 11300</strain>
    </source>
</reference>
<evidence type="ECO:0000256" key="7">
    <source>
        <dbReference type="ARBA" id="ARBA00022840"/>
    </source>
</evidence>
<keyword evidence="7" id="KW-0067">ATP-binding</keyword>
<evidence type="ECO:0000256" key="5">
    <source>
        <dbReference type="ARBA" id="ARBA00022737"/>
    </source>
</evidence>